<dbReference type="InterPro" id="IPR014718">
    <property type="entry name" value="GH-type_carb-bd"/>
</dbReference>
<dbReference type="PANTHER" id="PTHR10091:SF0">
    <property type="entry name" value="GALACTOSE MUTAROTASE"/>
    <property type="match status" value="1"/>
</dbReference>
<dbReference type="InterPro" id="IPR018052">
    <property type="entry name" value="Ald1_epimerase_CS"/>
</dbReference>
<evidence type="ECO:0000256" key="5">
    <source>
        <dbReference type="ARBA" id="ARBA00006206"/>
    </source>
</evidence>
<dbReference type="GO" id="GO:0030246">
    <property type="term" value="F:carbohydrate binding"/>
    <property type="evidence" value="ECO:0007669"/>
    <property type="project" value="InterPro"/>
</dbReference>
<gene>
    <name evidence="16" type="ORF">OFUS_LOCUS9381</name>
</gene>
<evidence type="ECO:0000256" key="7">
    <source>
        <dbReference type="ARBA" id="ARBA00013185"/>
    </source>
</evidence>
<dbReference type="Proteomes" id="UP000749559">
    <property type="component" value="Unassembled WGS sequence"/>
</dbReference>
<evidence type="ECO:0000256" key="8">
    <source>
        <dbReference type="ARBA" id="ARBA00021023"/>
    </source>
</evidence>
<dbReference type="EMBL" id="CAIIXF020000005">
    <property type="protein sequence ID" value="CAH1782994.1"/>
    <property type="molecule type" value="Genomic_DNA"/>
</dbReference>
<evidence type="ECO:0000256" key="1">
    <source>
        <dbReference type="ARBA" id="ARBA00001614"/>
    </source>
</evidence>
<dbReference type="EC" id="5.1.3.3" evidence="7"/>
<evidence type="ECO:0000256" key="11">
    <source>
        <dbReference type="ARBA" id="ARBA00023235"/>
    </source>
</evidence>
<evidence type="ECO:0000256" key="10">
    <source>
        <dbReference type="ARBA" id="ARBA00022553"/>
    </source>
</evidence>
<keyword evidence="11" id="KW-0413">Isomerase</keyword>
<dbReference type="InterPro" id="IPR008183">
    <property type="entry name" value="Aldose_1/G6P_1-epimerase"/>
</dbReference>
<dbReference type="InterPro" id="IPR011013">
    <property type="entry name" value="Gal_mutarotase_sf_dom"/>
</dbReference>
<protein>
    <recommendedName>
        <fullName evidence="8">Galactose mutarotase</fullName>
        <ecNumber evidence="7">5.1.3.3</ecNumber>
    </recommendedName>
    <alternativeName>
        <fullName evidence="13">Aldose 1-epimerase</fullName>
    </alternativeName>
</protein>
<dbReference type="FunFam" id="2.70.98.10:FF:000003">
    <property type="entry name" value="Aldose 1-epimerase"/>
    <property type="match status" value="1"/>
</dbReference>
<evidence type="ECO:0000256" key="14">
    <source>
        <dbReference type="ARBA" id="ARBA00045743"/>
    </source>
</evidence>
<dbReference type="GO" id="GO:0005737">
    <property type="term" value="C:cytoplasm"/>
    <property type="evidence" value="ECO:0007669"/>
    <property type="project" value="UniProtKB-SubCell"/>
</dbReference>
<keyword evidence="17" id="KW-1185">Reference proteome</keyword>
<dbReference type="OrthoDB" id="274691at2759"/>
<feature type="transmembrane region" description="Helical" evidence="15">
    <location>
        <begin position="51"/>
        <end position="71"/>
    </location>
</feature>
<comment type="subcellular location">
    <subcellularLocation>
        <location evidence="3">Cytoplasm</location>
    </subcellularLocation>
</comment>
<keyword evidence="15" id="KW-0812">Transmembrane</keyword>
<evidence type="ECO:0000313" key="17">
    <source>
        <dbReference type="Proteomes" id="UP000749559"/>
    </source>
</evidence>
<comment type="caution">
    <text evidence="16">The sequence shown here is derived from an EMBL/GenBank/DDBJ whole genome shotgun (WGS) entry which is preliminary data.</text>
</comment>
<comment type="subunit">
    <text evidence="6">Monomer.</text>
</comment>
<evidence type="ECO:0000256" key="3">
    <source>
        <dbReference type="ARBA" id="ARBA00004496"/>
    </source>
</evidence>
<comment type="catalytic activity">
    <reaction evidence="1">
        <text>alpha-D-glucose = beta-D-glucose</text>
        <dbReference type="Rhea" id="RHEA:10264"/>
        <dbReference type="ChEBI" id="CHEBI:15903"/>
        <dbReference type="ChEBI" id="CHEBI:17925"/>
        <dbReference type="EC" id="5.1.3.3"/>
    </reaction>
</comment>
<dbReference type="Gene3D" id="2.70.98.10">
    <property type="match status" value="1"/>
</dbReference>
<dbReference type="PANTHER" id="PTHR10091">
    <property type="entry name" value="ALDOSE-1-EPIMERASE"/>
    <property type="match status" value="1"/>
</dbReference>
<dbReference type="NCBIfam" id="NF008277">
    <property type="entry name" value="PRK11055.1"/>
    <property type="match status" value="1"/>
</dbReference>
<evidence type="ECO:0000256" key="2">
    <source>
        <dbReference type="ARBA" id="ARBA00001712"/>
    </source>
</evidence>
<evidence type="ECO:0000256" key="9">
    <source>
        <dbReference type="ARBA" id="ARBA00022490"/>
    </source>
</evidence>
<dbReference type="PROSITE" id="PS00545">
    <property type="entry name" value="ALDOSE_1_EPIMERASE"/>
    <property type="match status" value="1"/>
</dbReference>
<keyword evidence="15" id="KW-1133">Transmembrane helix</keyword>
<evidence type="ECO:0000256" key="6">
    <source>
        <dbReference type="ARBA" id="ARBA00011245"/>
    </source>
</evidence>
<sequence>MPVNRGGQVPSSEEVDIGLSTLPSTEFSLTPTRRMERGCCKDVQSPTRFTLTILFVILILISLVCVIVVFLEIGGAINMGPPCESSKAEHSISDVILENDGVFGKTTDGKSIESFTFKNKNKMEVTVLTYGGTISRILVPDREGNLDDVTLGFDTLADYEGSNNPYFGCIVGRYANRIGGGTFSIDGVTYNTPKNDGDNSLHGGIEGFNKKVWDAKMDDDTLVLTYVSVDGEEGFPGQLTTQVTYKLTNQNEIVITFEATTTQATPISLTNHAYFNLAIRDSNVPTIYDHQVSINAARYTPVDSGLMGLIPTGELATVSGTLFDLKTSTMLSERINDIPGGGYDHNFCINGPTGRKVAARVEHAASGRVLEVFTNQPGMQFYTGNFLGGFAGKSGANYTRHTGFAMEPQTYPDSPNKANFPDAILHPGSTYNHEMTYKFSVKA</sequence>
<evidence type="ECO:0000256" key="15">
    <source>
        <dbReference type="SAM" id="Phobius"/>
    </source>
</evidence>
<comment type="function">
    <text evidence="14">Mutarotase that catalyzes the interconversion of beta-D-galactose and alpha-D-galactose during galactose metabolism. Beta-D-galactose is metabolized in the liver into glucose 1-phosphate, the primary metabolic fuel, by the action of four enzymes that constitute the Leloir pathway: GALM, GALK1 (galactokinase), GALT (galactose-1-phosphate uridylyltransferase) and GALE (UDP-galactose-4'-epimerase). Involved in the maintenance of the equilibrium between the beta- and alpha-anomers of galactose, therefore ensuring a sufficient supply of the alpha-anomer for GALK1. Also active on D-glucose although shows a preference for galactose over glucose.</text>
</comment>
<dbReference type="GO" id="GO:0033499">
    <property type="term" value="P:galactose catabolic process via UDP-galactose, Leloir pathway"/>
    <property type="evidence" value="ECO:0007669"/>
    <property type="project" value="TreeGrafter"/>
</dbReference>
<reference evidence="16" key="1">
    <citation type="submission" date="2022-03" db="EMBL/GenBank/DDBJ databases">
        <authorList>
            <person name="Martin C."/>
        </authorList>
    </citation>
    <scope>NUCLEOTIDE SEQUENCE</scope>
</reference>
<keyword evidence="12" id="KW-0119">Carbohydrate metabolism</keyword>
<comment type="similarity">
    <text evidence="5">Belongs to the aldose epimerase family.</text>
</comment>
<evidence type="ECO:0000256" key="13">
    <source>
        <dbReference type="ARBA" id="ARBA00032729"/>
    </source>
</evidence>
<keyword evidence="9" id="KW-0963">Cytoplasm</keyword>
<dbReference type="SUPFAM" id="SSF74650">
    <property type="entry name" value="Galactose mutarotase-like"/>
    <property type="match status" value="1"/>
</dbReference>
<name>A0A8S4NQR5_OWEFU</name>
<proteinExistence type="inferred from homology"/>
<comment type="pathway">
    <text evidence="4">Carbohydrate metabolism; galactose metabolism.</text>
</comment>
<keyword evidence="10" id="KW-0597">Phosphoprotein</keyword>
<dbReference type="GO" id="GO:0006006">
    <property type="term" value="P:glucose metabolic process"/>
    <property type="evidence" value="ECO:0007669"/>
    <property type="project" value="TreeGrafter"/>
</dbReference>
<dbReference type="Pfam" id="PF01263">
    <property type="entry name" value="Aldose_epim"/>
    <property type="match status" value="1"/>
</dbReference>
<evidence type="ECO:0000313" key="16">
    <source>
        <dbReference type="EMBL" id="CAH1782994.1"/>
    </source>
</evidence>
<keyword evidence="15" id="KW-0472">Membrane</keyword>
<comment type="catalytic activity">
    <reaction evidence="2">
        <text>alpha-D-galactose = beta-D-galactose</text>
        <dbReference type="Rhea" id="RHEA:28675"/>
        <dbReference type="ChEBI" id="CHEBI:27667"/>
        <dbReference type="ChEBI" id="CHEBI:28061"/>
        <dbReference type="EC" id="5.1.3.3"/>
    </reaction>
    <physiologicalReaction direction="right-to-left" evidence="2">
        <dbReference type="Rhea" id="RHEA:28677"/>
    </physiologicalReaction>
</comment>
<accession>A0A8S4NQR5</accession>
<dbReference type="CDD" id="cd09019">
    <property type="entry name" value="galactose_mutarotase_like"/>
    <property type="match status" value="1"/>
</dbReference>
<organism evidence="16 17">
    <name type="scientific">Owenia fusiformis</name>
    <name type="common">Polychaete worm</name>
    <dbReference type="NCBI Taxonomy" id="6347"/>
    <lineage>
        <taxon>Eukaryota</taxon>
        <taxon>Metazoa</taxon>
        <taxon>Spiralia</taxon>
        <taxon>Lophotrochozoa</taxon>
        <taxon>Annelida</taxon>
        <taxon>Polychaeta</taxon>
        <taxon>Sedentaria</taxon>
        <taxon>Canalipalpata</taxon>
        <taxon>Sabellida</taxon>
        <taxon>Oweniida</taxon>
        <taxon>Oweniidae</taxon>
        <taxon>Owenia</taxon>
    </lineage>
</organism>
<evidence type="ECO:0000256" key="4">
    <source>
        <dbReference type="ARBA" id="ARBA00004947"/>
    </source>
</evidence>
<dbReference type="AlphaFoldDB" id="A0A8S4NQR5"/>
<dbReference type="InterPro" id="IPR047215">
    <property type="entry name" value="Galactose_mutarotase-like"/>
</dbReference>
<dbReference type="GO" id="GO:0004034">
    <property type="term" value="F:aldose 1-epimerase activity"/>
    <property type="evidence" value="ECO:0007669"/>
    <property type="project" value="UniProtKB-EC"/>
</dbReference>
<evidence type="ECO:0000256" key="12">
    <source>
        <dbReference type="ARBA" id="ARBA00023277"/>
    </source>
</evidence>